<reference evidence="2" key="1">
    <citation type="journal article" date="2015" name="Proc. Natl. Acad. Sci. U.S.A.">
        <title>Networks of energetic and metabolic interactions define dynamics in microbial communities.</title>
        <authorList>
            <person name="Embree M."/>
            <person name="Liu J.K."/>
            <person name="Al-Bassam M.M."/>
            <person name="Zengler K."/>
        </authorList>
    </citation>
    <scope>NUCLEOTIDE SEQUENCE</scope>
</reference>
<protein>
    <recommendedName>
        <fullName evidence="1">DUF362 domain-containing protein</fullName>
    </recommendedName>
</protein>
<dbReference type="EMBL" id="LNQE01000677">
    <property type="protein sequence ID" value="KUG25478.1"/>
    <property type="molecule type" value="Genomic_DNA"/>
</dbReference>
<proteinExistence type="predicted"/>
<dbReference type="AlphaFoldDB" id="A0A0W8FX96"/>
<name>A0A0W8FX96_9ZZZZ</name>
<gene>
    <name evidence="2" type="ORF">ASZ90_004713</name>
</gene>
<dbReference type="InterPro" id="IPR007160">
    <property type="entry name" value="DUF362"/>
</dbReference>
<comment type="caution">
    <text evidence="2">The sequence shown here is derived from an EMBL/GenBank/DDBJ whole genome shotgun (WGS) entry which is preliminary data.</text>
</comment>
<organism evidence="2">
    <name type="scientific">hydrocarbon metagenome</name>
    <dbReference type="NCBI Taxonomy" id="938273"/>
    <lineage>
        <taxon>unclassified sequences</taxon>
        <taxon>metagenomes</taxon>
        <taxon>ecological metagenomes</taxon>
    </lineage>
</organism>
<evidence type="ECO:0000313" key="2">
    <source>
        <dbReference type="EMBL" id="KUG25478.1"/>
    </source>
</evidence>
<sequence>MKSNKLSRRNFFKISSLTGAGFALSPILTNNKIAKTLQEEDRPKTNIEEALKHPHNENSMPGKYPGKVVQVNHPNPVVDNKIVYDAVYKMIAEGMLSLTGAVSLKEAWLQFVNENDKIGLKVNPVAGPTLSTSVEVTLAIVNQLEEAGIARNNLIIWDRREEQIFESGITEELFPGIKIIGTERIGENGTMYDENNELYSLRMIDKDWYYWADVETEYRPETLPYMVNTGKYSYFTKIVTEMCDKIINIPILKNAGTSVTLCMKNLSYGAITNTGRLHEKLWSETVAEVCAFPPLRDKVVLNIVDGIKGCFNGGPSAVPQFFTNYNTILIGTDPVAVDRIGLNIVTKKRIDEGLQEEESPRGSAFLTMAEKLNLGVADNKKILLNKIDLT</sequence>
<dbReference type="InterPro" id="IPR006311">
    <property type="entry name" value="TAT_signal"/>
</dbReference>
<dbReference type="Pfam" id="PF04015">
    <property type="entry name" value="DUF362"/>
    <property type="match status" value="1"/>
</dbReference>
<feature type="domain" description="DUF362" evidence="1">
    <location>
        <begin position="238"/>
        <end position="342"/>
    </location>
</feature>
<dbReference type="PROSITE" id="PS51318">
    <property type="entry name" value="TAT"/>
    <property type="match status" value="1"/>
</dbReference>
<accession>A0A0W8FX96</accession>
<evidence type="ECO:0000259" key="1">
    <source>
        <dbReference type="Pfam" id="PF04015"/>
    </source>
</evidence>